<dbReference type="Proteomes" id="UP001189429">
    <property type="component" value="Unassembled WGS sequence"/>
</dbReference>
<gene>
    <name evidence="2" type="ORF">PCOR1329_LOCUS3549</name>
</gene>
<evidence type="ECO:0000313" key="3">
    <source>
        <dbReference type="Proteomes" id="UP001189429"/>
    </source>
</evidence>
<organism evidence="2 3">
    <name type="scientific">Prorocentrum cordatum</name>
    <dbReference type="NCBI Taxonomy" id="2364126"/>
    <lineage>
        <taxon>Eukaryota</taxon>
        <taxon>Sar</taxon>
        <taxon>Alveolata</taxon>
        <taxon>Dinophyceae</taxon>
        <taxon>Prorocentrales</taxon>
        <taxon>Prorocentraceae</taxon>
        <taxon>Prorocentrum</taxon>
    </lineage>
</organism>
<sequence length="127" mass="13358">HGQFDEAILAAAAALPAASLVELLRRLRERRPAEVAAALGAPERAGAPQRRSPAAPAAVPGPARAEEDEPVRQGFSGFEEMQTWAGGGFGIEKGMVSIRVDRVLSGAAWEVGPLTWLAVALSRQLHS</sequence>
<accession>A0ABN9PJJ2</accession>
<name>A0ABN9PJJ2_9DINO</name>
<proteinExistence type="predicted"/>
<feature type="region of interest" description="Disordered" evidence="1">
    <location>
        <begin position="36"/>
        <end position="72"/>
    </location>
</feature>
<feature type="non-terminal residue" evidence="2">
    <location>
        <position position="1"/>
    </location>
</feature>
<evidence type="ECO:0000256" key="1">
    <source>
        <dbReference type="SAM" id="MobiDB-lite"/>
    </source>
</evidence>
<evidence type="ECO:0000313" key="2">
    <source>
        <dbReference type="EMBL" id="CAK0793162.1"/>
    </source>
</evidence>
<keyword evidence="3" id="KW-1185">Reference proteome</keyword>
<dbReference type="EMBL" id="CAUYUJ010000909">
    <property type="protein sequence ID" value="CAK0793162.1"/>
    <property type="molecule type" value="Genomic_DNA"/>
</dbReference>
<protein>
    <submittedName>
        <fullName evidence="2">Uncharacterized protein</fullName>
    </submittedName>
</protein>
<reference evidence="2" key="1">
    <citation type="submission" date="2023-10" db="EMBL/GenBank/DDBJ databases">
        <authorList>
            <person name="Chen Y."/>
            <person name="Shah S."/>
            <person name="Dougan E. K."/>
            <person name="Thang M."/>
            <person name="Chan C."/>
        </authorList>
    </citation>
    <scope>NUCLEOTIDE SEQUENCE [LARGE SCALE GENOMIC DNA]</scope>
</reference>
<feature type="compositionally biased region" description="Low complexity" evidence="1">
    <location>
        <begin position="36"/>
        <end position="63"/>
    </location>
</feature>
<comment type="caution">
    <text evidence="2">The sequence shown here is derived from an EMBL/GenBank/DDBJ whole genome shotgun (WGS) entry which is preliminary data.</text>
</comment>